<protein>
    <recommendedName>
        <fullName evidence="3">J domain-containing protein</fullName>
    </recommendedName>
</protein>
<accession>A0A1X2HB05</accession>
<feature type="domain" description="J" evidence="3">
    <location>
        <begin position="399"/>
        <end position="467"/>
    </location>
</feature>
<dbReference type="PROSITE" id="PS50076">
    <property type="entry name" value="DNAJ_2"/>
    <property type="match status" value="1"/>
</dbReference>
<evidence type="ECO:0000313" key="4">
    <source>
        <dbReference type="EMBL" id="ORY95829.1"/>
    </source>
</evidence>
<dbReference type="STRING" id="13706.A0A1X2HB05"/>
<comment type="caution">
    <text evidence="4">The sequence shown here is derived from an EMBL/GenBank/DDBJ whole genome shotgun (WGS) entry which is preliminary data.</text>
</comment>
<dbReference type="SMART" id="SM00271">
    <property type="entry name" value="DnaJ"/>
    <property type="match status" value="1"/>
</dbReference>
<keyword evidence="2" id="KW-0812">Transmembrane</keyword>
<dbReference type="InParanoid" id="A0A1X2HB05"/>
<feature type="transmembrane region" description="Helical" evidence="2">
    <location>
        <begin position="308"/>
        <end position="328"/>
    </location>
</feature>
<feature type="region of interest" description="Disordered" evidence="1">
    <location>
        <begin position="373"/>
        <end position="402"/>
    </location>
</feature>
<dbReference type="Gene3D" id="1.10.287.110">
    <property type="entry name" value="DnaJ domain"/>
    <property type="match status" value="1"/>
</dbReference>
<dbReference type="InterPro" id="IPR001623">
    <property type="entry name" value="DnaJ_domain"/>
</dbReference>
<dbReference type="CDD" id="cd06257">
    <property type="entry name" value="DnaJ"/>
    <property type="match status" value="1"/>
</dbReference>
<evidence type="ECO:0000256" key="2">
    <source>
        <dbReference type="SAM" id="Phobius"/>
    </source>
</evidence>
<reference evidence="4 5" key="1">
    <citation type="submission" date="2016-07" db="EMBL/GenBank/DDBJ databases">
        <title>Pervasive Adenine N6-methylation of Active Genes in Fungi.</title>
        <authorList>
            <consortium name="DOE Joint Genome Institute"/>
            <person name="Mondo S.J."/>
            <person name="Dannebaum R.O."/>
            <person name="Kuo R.C."/>
            <person name="Labutti K."/>
            <person name="Haridas S."/>
            <person name="Kuo A."/>
            <person name="Salamov A."/>
            <person name="Ahrendt S.R."/>
            <person name="Lipzen A."/>
            <person name="Sullivan W."/>
            <person name="Andreopoulos W.B."/>
            <person name="Clum A."/>
            <person name="Lindquist E."/>
            <person name="Daum C."/>
            <person name="Ramamoorthy G.K."/>
            <person name="Gryganskyi A."/>
            <person name="Culley D."/>
            <person name="Magnuson J.K."/>
            <person name="James T.Y."/>
            <person name="O'Malley M.A."/>
            <person name="Stajich J.E."/>
            <person name="Spatafora J.W."/>
            <person name="Visel A."/>
            <person name="Grigoriev I.V."/>
        </authorList>
    </citation>
    <scope>NUCLEOTIDE SEQUENCE [LARGE SCALE GENOMIC DNA]</scope>
    <source>
        <strain evidence="4 5">NRRL 2496</strain>
    </source>
</reference>
<evidence type="ECO:0000259" key="3">
    <source>
        <dbReference type="PROSITE" id="PS50076"/>
    </source>
</evidence>
<dbReference type="InterPro" id="IPR036869">
    <property type="entry name" value="J_dom_sf"/>
</dbReference>
<dbReference type="Pfam" id="PF00226">
    <property type="entry name" value="DnaJ"/>
    <property type="match status" value="1"/>
</dbReference>
<dbReference type="PRINTS" id="PR00625">
    <property type="entry name" value="JDOMAIN"/>
</dbReference>
<dbReference type="OrthoDB" id="445556at2759"/>
<dbReference type="InterPro" id="IPR050817">
    <property type="entry name" value="DjlA_DnaK_co-chaperone"/>
</dbReference>
<name>A0A1X2HB05_SYNRA</name>
<organism evidence="4 5">
    <name type="scientific">Syncephalastrum racemosum</name>
    <name type="common">Filamentous fungus</name>
    <dbReference type="NCBI Taxonomy" id="13706"/>
    <lineage>
        <taxon>Eukaryota</taxon>
        <taxon>Fungi</taxon>
        <taxon>Fungi incertae sedis</taxon>
        <taxon>Mucoromycota</taxon>
        <taxon>Mucoromycotina</taxon>
        <taxon>Mucoromycetes</taxon>
        <taxon>Mucorales</taxon>
        <taxon>Syncephalastraceae</taxon>
        <taxon>Syncephalastrum</taxon>
    </lineage>
</organism>
<keyword evidence="2" id="KW-1133">Transmembrane helix</keyword>
<dbReference type="AlphaFoldDB" id="A0A1X2HB05"/>
<evidence type="ECO:0000256" key="1">
    <source>
        <dbReference type="SAM" id="MobiDB-lite"/>
    </source>
</evidence>
<evidence type="ECO:0000313" key="5">
    <source>
        <dbReference type="Proteomes" id="UP000242180"/>
    </source>
</evidence>
<feature type="transmembrane region" description="Helical" evidence="2">
    <location>
        <begin position="281"/>
        <end position="302"/>
    </location>
</feature>
<dbReference type="Proteomes" id="UP000242180">
    <property type="component" value="Unassembled WGS sequence"/>
</dbReference>
<sequence length="467" mass="53623">MFTVTLRSCRFFRWSWSHGKRHVSGGPLREKLRAIPFEQHVKAADKVFEDYHGKGFFATRVSNTGPPEETFLPFWVVSARVHTTVLQAQVGFRRMTSVYNPRTKKSEPHFETEWAWVPGKLRFTRDYSPLSYPELQVYASHKYRRGLVNKIRSNTCLQRATEFSASLLDRPSYTALDASYQHVSRNIDPFTIYPSTALRLAHSKIHDIEEQIIDEYLRNTYKADETRFLKLDVQVEGVQVSPVYYPAYIYTINYLGRHLRTFVNGSDLSVGGLKIYNWNRVALTSAVGMATLMTATGGIGWGGLSGSFWVGIVLPTTLFSLLTMYYPIISLRVRDAMRQYEIRSQAQDKPMWDSDWIGAFNAFEQEQRYRAWRSEQQQQRRAGSRYTASDTGSGQDPKGYYRTLGVDRSASTADIQSAFRGLAMKNHPDRYSDPDEKKKATAKFQEISAAYGVLRNPKKRKQYDSSG</sequence>
<dbReference type="OMA" id="YSLRKMY"/>
<dbReference type="SUPFAM" id="SSF46565">
    <property type="entry name" value="Chaperone J-domain"/>
    <property type="match status" value="1"/>
</dbReference>
<proteinExistence type="predicted"/>
<keyword evidence="5" id="KW-1185">Reference proteome</keyword>
<feature type="compositionally biased region" description="Polar residues" evidence="1">
    <location>
        <begin position="374"/>
        <end position="394"/>
    </location>
</feature>
<gene>
    <name evidence="4" type="ORF">BCR43DRAFT_313952</name>
</gene>
<dbReference type="EMBL" id="MCGN01000006">
    <property type="protein sequence ID" value="ORY95829.1"/>
    <property type="molecule type" value="Genomic_DNA"/>
</dbReference>
<dbReference type="PANTHER" id="PTHR24074">
    <property type="entry name" value="CO-CHAPERONE PROTEIN DJLA"/>
    <property type="match status" value="1"/>
</dbReference>
<keyword evidence="2" id="KW-0472">Membrane</keyword>